<reference evidence="2" key="1">
    <citation type="journal article" date="2021" name="Front. Microbiol.">
        <title>Comprehensive Comparative Genomics and Phenotyping of Methylobacterium Species.</title>
        <authorList>
            <person name="Alessa O."/>
            <person name="Ogura Y."/>
            <person name="Fujitani Y."/>
            <person name="Takami H."/>
            <person name="Hayashi T."/>
            <person name="Sahin N."/>
            <person name="Tani A."/>
        </authorList>
    </citation>
    <scope>NUCLEOTIDE SEQUENCE</scope>
    <source>
        <strain evidence="2">DSM 19015</strain>
    </source>
</reference>
<dbReference type="Proteomes" id="UP001055125">
    <property type="component" value="Unassembled WGS sequence"/>
</dbReference>
<evidence type="ECO:0000313" key="3">
    <source>
        <dbReference type="Proteomes" id="UP001055125"/>
    </source>
</evidence>
<reference evidence="2" key="2">
    <citation type="submission" date="2021-08" db="EMBL/GenBank/DDBJ databases">
        <authorList>
            <person name="Tani A."/>
            <person name="Ola A."/>
            <person name="Ogura Y."/>
            <person name="Katsura K."/>
            <person name="Hayashi T."/>
        </authorList>
    </citation>
    <scope>NUCLEOTIDE SEQUENCE</scope>
    <source>
        <strain evidence="2">DSM 19015</strain>
    </source>
</reference>
<evidence type="ECO:0000256" key="1">
    <source>
        <dbReference type="SAM" id="MobiDB-lite"/>
    </source>
</evidence>
<sequence>MSDVHEQLVAALRVIIAQNGDPWSVIGHAIEDMEREQFRPLAATEDERPGPYSPNALSIYAERRH</sequence>
<accession>A0ABQ4RQB9</accession>
<gene>
    <name evidence="2" type="ORF">OCOJLMKI_0144</name>
</gene>
<comment type="caution">
    <text evidence="2">The sequence shown here is derived from an EMBL/GenBank/DDBJ whole genome shotgun (WGS) entry which is preliminary data.</text>
</comment>
<name>A0ABQ4RQB9_9HYPH</name>
<feature type="region of interest" description="Disordered" evidence="1">
    <location>
        <begin position="42"/>
        <end position="65"/>
    </location>
</feature>
<dbReference type="EMBL" id="BPQP01000002">
    <property type="protein sequence ID" value="GJD92960.1"/>
    <property type="molecule type" value="Genomic_DNA"/>
</dbReference>
<proteinExistence type="predicted"/>
<organism evidence="2 3">
    <name type="scientific">Methylobacterium iners</name>
    <dbReference type="NCBI Taxonomy" id="418707"/>
    <lineage>
        <taxon>Bacteria</taxon>
        <taxon>Pseudomonadati</taxon>
        <taxon>Pseudomonadota</taxon>
        <taxon>Alphaproteobacteria</taxon>
        <taxon>Hyphomicrobiales</taxon>
        <taxon>Methylobacteriaceae</taxon>
        <taxon>Methylobacterium</taxon>
    </lineage>
</organism>
<evidence type="ECO:0000313" key="2">
    <source>
        <dbReference type="EMBL" id="GJD92960.1"/>
    </source>
</evidence>
<dbReference type="RefSeq" id="WP_238242110.1">
    <property type="nucleotide sequence ID" value="NZ_BPQP01000002.1"/>
</dbReference>
<protein>
    <submittedName>
        <fullName evidence="2">Uncharacterized protein</fullName>
    </submittedName>
</protein>
<keyword evidence="3" id="KW-1185">Reference proteome</keyword>